<evidence type="ECO:0000256" key="3">
    <source>
        <dbReference type="ARBA" id="ARBA00022617"/>
    </source>
</evidence>
<keyword evidence="10" id="KW-1185">Reference proteome</keyword>
<evidence type="ECO:0000313" key="10">
    <source>
        <dbReference type="Proteomes" id="UP001172630"/>
    </source>
</evidence>
<accession>A0ABT7KQ67</accession>
<keyword evidence="4 7" id="KW-0479">Metal-binding</keyword>
<evidence type="ECO:0000259" key="8">
    <source>
        <dbReference type="SMART" id="SM01060"/>
    </source>
</evidence>
<dbReference type="Pfam" id="PF00199">
    <property type="entry name" value="Catalase"/>
    <property type="match status" value="1"/>
</dbReference>
<dbReference type="EMBL" id="JARFYN010000068">
    <property type="protein sequence ID" value="MDL2410088.1"/>
    <property type="molecule type" value="Genomic_DNA"/>
</dbReference>
<comment type="caution">
    <text evidence="9">The sequence shown here is derived from an EMBL/GenBank/DDBJ whole genome shotgun (WGS) entry which is preliminary data.</text>
</comment>
<dbReference type="Proteomes" id="UP001172630">
    <property type="component" value="Unassembled WGS sequence"/>
</dbReference>
<dbReference type="EC" id="1.11.1.-" evidence="7"/>
<evidence type="ECO:0000256" key="4">
    <source>
        <dbReference type="ARBA" id="ARBA00022723"/>
    </source>
</evidence>
<comment type="cofactor">
    <cofactor evidence="7">
        <name>heme</name>
        <dbReference type="ChEBI" id="CHEBI:30413"/>
    </cofactor>
</comment>
<dbReference type="PIRSF" id="PIRSF000296">
    <property type="entry name" value="SrpA"/>
    <property type="match status" value="1"/>
</dbReference>
<dbReference type="PANTHER" id="PTHR11465:SF9">
    <property type="entry name" value="CATALASE"/>
    <property type="match status" value="1"/>
</dbReference>
<dbReference type="PANTHER" id="PTHR11465">
    <property type="entry name" value="CATALASE"/>
    <property type="match status" value="1"/>
</dbReference>
<dbReference type="Gene3D" id="2.40.180.10">
    <property type="entry name" value="Catalase core domain"/>
    <property type="match status" value="1"/>
</dbReference>
<protein>
    <recommendedName>
        <fullName evidence="7">Catalase-related peroxidase</fullName>
        <ecNumber evidence="7">1.11.1.-</ecNumber>
    </recommendedName>
</protein>
<dbReference type="GO" id="GO:0004601">
    <property type="term" value="F:peroxidase activity"/>
    <property type="evidence" value="ECO:0007669"/>
    <property type="project" value="UniProtKB-KW"/>
</dbReference>
<organism evidence="9 10">
    <name type="scientific">Rhizobium calliandrae</name>
    <dbReference type="NCBI Taxonomy" id="1312182"/>
    <lineage>
        <taxon>Bacteria</taxon>
        <taxon>Pseudomonadati</taxon>
        <taxon>Pseudomonadota</taxon>
        <taxon>Alphaproteobacteria</taxon>
        <taxon>Hyphomicrobiales</taxon>
        <taxon>Rhizobiaceae</taxon>
        <taxon>Rhizobium/Agrobacterium group</taxon>
        <taxon>Rhizobium</taxon>
    </lineage>
</organism>
<evidence type="ECO:0000256" key="2">
    <source>
        <dbReference type="ARBA" id="ARBA00022559"/>
    </source>
</evidence>
<dbReference type="SUPFAM" id="SSF56634">
    <property type="entry name" value="Heme-dependent catalase-like"/>
    <property type="match status" value="1"/>
</dbReference>
<keyword evidence="3 7" id="KW-0349">Heme</keyword>
<dbReference type="Gene3D" id="1.20.1280.120">
    <property type="match status" value="1"/>
</dbReference>
<keyword evidence="2 7" id="KW-0575">Peroxidase</keyword>
<comment type="function">
    <text evidence="7">Has an organic peroxide-dependent peroxidase activity.</text>
</comment>
<dbReference type="SMART" id="SM01060">
    <property type="entry name" value="Catalase"/>
    <property type="match status" value="1"/>
</dbReference>
<evidence type="ECO:0000256" key="6">
    <source>
        <dbReference type="ARBA" id="ARBA00023004"/>
    </source>
</evidence>
<gene>
    <name evidence="9" type="ORF">PY650_31625</name>
</gene>
<comment type="similarity">
    <text evidence="1 7">Belongs to the catalase family.</text>
</comment>
<keyword evidence="6 7" id="KW-0408">Iron</keyword>
<evidence type="ECO:0000313" key="9">
    <source>
        <dbReference type="EMBL" id="MDL2410088.1"/>
    </source>
</evidence>
<proteinExistence type="inferred from homology"/>
<dbReference type="InterPro" id="IPR011614">
    <property type="entry name" value="Catalase_core"/>
</dbReference>
<evidence type="ECO:0000256" key="1">
    <source>
        <dbReference type="ARBA" id="ARBA00005329"/>
    </source>
</evidence>
<evidence type="ECO:0000256" key="7">
    <source>
        <dbReference type="PIRNR" id="PIRNR000296"/>
    </source>
</evidence>
<keyword evidence="5 7" id="KW-0560">Oxidoreductase</keyword>
<dbReference type="CDD" id="cd08153">
    <property type="entry name" value="srpA_like"/>
    <property type="match status" value="1"/>
</dbReference>
<dbReference type="PROSITE" id="PS51402">
    <property type="entry name" value="CATALASE_3"/>
    <property type="match status" value="1"/>
</dbReference>
<reference evidence="9" key="1">
    <citation type="submission" date="2023-06" db="EMBL/GenBank/DDBJ databases">
        <title>Phylogenetic Diversity of Rhizobium strains.</title>
        <authorList>
            <person name="Moura F.T."/>
            <person name="Helene L.C.F."/>
            <person name="Hungria M."/>
        </authorList>
    </citation>
    <scope>NUCLEOTIDE SEQUENCE</scope>
    <source>
        <strain evidence="9">CCGE524</strain>
    </source>
</reference>
<name>A0ABT7KQ67_9HYPH</name>
<sequence>MVHSQYRISTKLVEELHQVFGGFHPGYRDVHANGRYYAGTFRATPEAKNLSRAVHLQGDPVPVTVRHSNSRSGNPMGPATTASMAVRFYLPDGTTTDLVSLPISLFFARTPEETLGFLQAVRPDPATGQPDPDKVTLFLESRPWIAHAVQLAKGLSATVSFAQTAFHMLHAFRFVNEDGHATYARYHWEPEAGVAGQTLEELQKQPPSHLFDEYELRLQKAPVVFNLVLQLAGDGDKLDDPNAPWPDDRRRVHIGRLEITRPTTNEEIGDSVMMHDPTRLTDGIEPTDDPILAARRGIYEVSVAYRTGGWKGRQAALELGGCPFLGNAK</sequence>
<feature type="domain" description="Catalase core" evidence="8">
    <location>
        <begin position="5"/>
        <end position="323"/>
    </location>
</feature>
<dbReference type="InterPro" id="IPR018028">
    <property type="entry name" value="Catalase"/>
</dbReference>
<dbReference type="InterPro" id="IPR024168">
    <property type="entry name" value="Catalase_SrpA-type_pred"/>
</dbReference>
<evidence type="ECO:0000256" key="5">
    <source>
        <dbReference type="ARBA" id="ARBA00023002"/>
    </source>
</evidence>
<dbReference type="InterPro" id="IPR020835">
    <property type="entry name" value="Catalase_sf"/>
</dbReference>